<proteinExistence type="inferred from homology"/>
<feature type="domain" description="Fe/B12 periplasmic-binding" evidence="5">
    <location>
        <begin position="58"/>
        <end position="321"/>
    </location>
</feature>
<evidence type="ECO:0000256" key="2">
    <source>
        <dbReference type="ARBA" id="ARBA00008814"/>
    </source>
</evidence>
<gene>
    <name evidence="6" type="ORF">ACFSB2_21215</name>
</gene>
<dbReference type="PROSITE" id="PS50983">
    <property type="entry name" value="FE_B12_PBP"/>
    <property type="match status" value="1"/>
</dbReference>
<name>A0ABW4JQS5_9BACL</name>
<sequence>MNVLDKVVSTGVVVGLAVLGATACGAQTGKSASTSQPKSHVVKDSYGHSVRVPVDPKRVVAPDFEVPLLVLGIKPAAQESTSGSQPEYEYLQPQLKGVPTVNFTGGLKPEDALKFNPDLIILDNSNWVTTDLYKQFTKVALTYEFNNTVSGSNPWPNHWRNDLLKLGKIFNKSTVAHQAIQNYDKQAAAAKVKVHQAIGDKSVALLYLSGKTLAVMGTGWWDSAPVLYDDLKLTPPAFSIGKSYDQISLEELPKMKADYIFLIDADTSMSSNPLFSNPVWKNLSAVQQGHMFKVSGSSSFFGMGAITNALTIKTVVKDLTK</sequence>
<dbReference type="InterPro" id="IPR002491">
    <property type="entry name" value="ABC_transptr_periplasmic_BD"/>
</dbReference>
<dbReference type="SUPFAM" id="SSF53807">
    <property type="entry name" value="Helical backbone' metal receptor"/>
    <property type="match status" value="1"/>
</dbReference>
<protein>
    <submittedName>
        <fullName evidence="6">ABC transporter substrate-binding protein</fullName>
    </submittedName>
</protein>
<dbReference type="PANTHER" id="PTHR30532:SF1">
    <property type="entry name" value="IRON(3+)-HYDROXAMATE-BINDING PROTEIN FHUD"/>
    <property type="match status" value="1"/>
</dbReference>
<dbReference type="Proteomes" id="UP001597079">
    <property type="component" value="Unassembled WGS sequence"/>
</dbReference>
<dbReference type="RefSeq" id="WP_377945113.1">
    <property type="nucleotide sequence ID" value="NZ_JBHUCX010000089.1"/>
</dbReference>
<evidence type="ECO:0000256" key="3">
    <source>
        <dbReference type="ARBA" id="ARBA00022448"/>
    </source>
</evidence>
<reference evidence="7" key="1">
    <citation type="journal article" date="2019" name="Int. J. Syst. Evol. Microbiol.">
        <title>The Global Catalogue of Microorganisms (GCM) 10K type strain sequencing project: providing services to taxonomists for standard genome sequencing and annotation.</title>
        <authorList>
            <consortium name="The Broad Institute Genomics Platform"/>
            <consortium name="The Broad Institute Genome Sequencing Center for Infectious Disease"/>
            <person name="Wu L."/>
            <person name="Ma J."/>
        </authorList>
    </citation>
    <scope>NUCLEOTIDE SEQUENCE [LARGE SCALE GENOMIC DNA]</scope>
    <source>
        <strain evidence="7">CGMCC 1.12286</strain>
    </source>
</reference>
<evidence type="ECO:0000313" key="6">
    <source>
        <dbReference type="EMBL" id="MFD1677197.1"/>
    </source>
</evidence>
<accession>A0ABW4JQS5</accession>
<dbReference type="PROSITE" id="PS51257">
    <property type="entry name" value="PROKAR_LIPOPROTEIN"/>
    <property type="match status" value="1"/>
</dbReference>
<organism evidence="6 7">
    <name type="scientific">Alicyclobacillus fodiniaquatilis</name>
    <dbReference type="NCBI Taxonomy" id="1661150"/>
    <lineage>
        <taxon>Bacteria</taxon>
        <taxon>Bacillati</taxon>
        <taxon>Bacillota</taxon>
        <taxon>Bacilli</taxon>
        <taxon>Bacillales</taxon>
        <taxon>Alicyclobacillaceae</taxon>
        <taxon>Alicyclobacillus</taxon>
    </lineage>
</organism>
<dbReference type="Pfam" id="PF01497">
    <property type="entry name" value="Peripla_BP_2"/>
    <property type="match status" value="1"/>
</dbReference>
<keyword evidence="4" id="KW-0732">Signal</keyword>
<keyword evidence="7" id="KW-1185">Reference proteome</keyword>
<evidence type="ECO:0000259" key="5">
    <source>
        <dbReference type="PROSITE" id="PS50983"/>
    </source>
</evidence>
<evidence type="ECO:0000313" key="7">
    <source>
        <dbReference type="Proteomes" id="UP001597079"/>
    </source>
</evidence>
<evidence type="ECO:0000256" key="1">
    <source>
        <dbReference type="ARBA" id="ARBA00004196"/>
    </source>
</evidence>
<evidence type="ECO:0000256" key="4">
    <source>
        <dbReference type="ARBA" id="ARBA00022729"/>
    </source>
</evidence>
<dbReference type="Gene3D" id="3.40.50.1980">
    <property type="entry name" value="Nitrogenase molybdenum iron protein domain"/>
    <property type="match status" value="2"/>
</dbReference>
<dbReference type="PANTHER" id="PTHR30532">
    <property type="entry name" value="IRON III DICITRATE-BINDING PERIPLASMIC PROTEIN"/>
    <property type="match status" value="1"/>
</dbReference>
<comment type="similarity">
    <text evidence="2">Belongs to the bacterial solute-binding protein 8 family.</text>
</comment>
<dbReference type="InterPro" id="IPR051313">
    <property type="entry name" value="Bact_iron-sidero_bind"/>
</dbReference>
<comment type="caution">
    <text evidence="6">The sequence shown here is derived from an EMBL/GenBank/DDBJ whole genome shotgun (WGS) entry which is preliminary data.</text>
</comment>
<keyword evidence="3" id="KW-0813">Transport</keyword>
<dbReference type="EMBL" id="JBHUCX010000089">
    <property type="protein sequence ID" value="MFD1677197.1"/>
    <property type="molecule type" value="Genomic_DNA"/>
</dbReference>
<comment type="subcellular location">
    <subcellularLocation>
        <location evidence="1">Cell envelope</location>
    </subcellularLocation>
</comment>